<keyword evidence="3" id="KW-1185">Reference proteome</keyword>
<sequence length="157" mass="16822">MESANDGRPPASLNRQAMNRRRKGKVKGPISKENPPWANSEPGEATGGGKVVQGQIQVMARLGMALRAQPRTENKKGEFSGGDDDEDAKWINHGAAAAAAVMVGAECTGLDWTGLDSTGTAWDKAGWDKMGRREGGEGWWSAMAASTMMVMMMLDLR</sequence>
<evidence type="ECO:0000313" key="2">
    <source>
        <dbReference type="EMBL" id="KAF6837554.1"/>
    </source>
</evidence>
<accession>A0A8H6KTU4</accession>
<dbReference type="AlphaFoldDB" id="A0A8H6KTU4"/>
<comment type="caution">
    <text evidence="2">The sequence shown here is derived from an EMBL/GenBank/DDBJ whole genome shotgun (WGS) entry which is preliminary data.</text>
</comment>
<reference evidence="2" key="1">
    <citation type="journal article" date="2020" name="Phytopathology">
        <title>Genome Sequence Resources of Colletotrichum truncatum, C. plurivorum, C. musicola, and C. sojae: Four Species Pathogenic to Soybean (Glycine max).</title>
        <authorList>
            <person name="Rogerio F."/>
            <person name="Boufleur T.R."/>
            <person name="Ciampi-Guillardi M."/>
            <person name="Sukno S.A."/>
            <person name="Thon M.R."/>
            <person name="Massola Junior N.S."/>
            <person name="Baroncelli R."/>
        </authorList>
    </citation>
    <scope>NUCLEOTIDE SEQUENCE</scope>
    <source>
        <strain evidence="2">LFN0074</strain>
    </source>
</reference>
<gene>
    <name evidence="2" type="ORF">CMUS01_04979</name>
</gene>
<dbReference type="EMBL" id="WIGM01000141">
    <property type="protein sequence ID" value="KAF6837554.1"/>
    <property type="molecule type" value="Genomic_DNA"/>
</dbReference>
<feature type="region of interest" description="Disordered" evidence="1">
    <location>
        <begin position="1"/>
        <end position="52"/>
    </location>
</feature>
<feature type="region of interest" description="Disordered" evidence="1">
    <location>
        <begin position="66"/>
        <end position="88"/>
    </location>
</feature>
<evidence type="ECO:0000256" key="1">
    <source>
        <dbReference type="SAM" id="MobiDB-lite"/>
    </source>
</evidence>
<dbReference type="Proteomes" id="UP000639643">
    <property type="component" value="Unassembled WGS sequence"/>
</dbReference>
<proteinExistence type="predicted"/>
<organism evidence="2 3">
    <name type="scientific">Colletotrichum musicola</name>
    <dbReference type="NCBI Taxonomy" id="2175873"/>
    <lineage>
        <taxon>Eukaryota</taxon>
        <taxon>Fungi</taxon>
        <taxon>Dikarya</taxon>
        <taxon>Ascomycota</taxon>
        <taxon>Pezizomycotina</taxon>
        <taxon>Sordariomycetes</taxon>
        <taxon>Hypocreomycetidae</taxon>
        <taxon>Glomerellales</taxon>
        <taxon>Glomerellaceae</taxon>
        <taxon>Colletotrichum</taxon>
        <taxon>Colletotrichum orchidearum species complex</taxon>
    </lineage>
</organism>
<evidence type="ECO:0000313" key="3">
    <source>
        <dbReference type="Proteomes" id="UP000639643"/>
    </source>
</evidence>
<protein>
    <submittedName>
        <fullName evidence="2">Uncharacterized protein</fullName>
    </submittedName>
</protein>
<name>A0A8H6KTU4_9PEZI</name>